<evidence type="ECO:0000256" key="2">
    <source>
        <dbReference type="ARBA" id="ARBA00009865"/>
    </source>
</evidence>
<evidence type="ECO:0000256" key="3">
    <source>
        <dbReference type="ARBA" id="ARBA00022801"/>
    </source>
</evidence>
<comment type="caution">
    <text evidence="7">The sequence shown here is derived from an EMBL/GenBank/DDBJ whole genome shotgun (WGS) entry which is preliminary data.</text>
</comment>
<reference evidence="8" key="1">
    <citation type="journal article" date="2019" name="Int. J. Syst. Evol. Microbiol.">
        <title>The Global Catalogue of Microorganisms (GCM) 10K type strain sequencing project: providing services to taxonomists for standard genome sequencing and annotation.</title>
        <authorList>
            <consortium name="The Broad Institute Genomics Platform"/>
            <consortium name="The Broad Institute Genome Sequencing Center for Infectious Disease"/>
            <person name="Wu L."/>
            <person name="Ma J."/>
        </authorList>
    </citation>
    <scope>NUCLEOTIDE SEQUENCE [LARGE SCALE GENOMIC DNA]</scope>
    <source>
        <strain evidence="8">JCM 15089</strain>
    </source>
</reference>
<name>A0ABP3Q8D1_9PROT</name>
<evidence type="ECO:0000256" key="4">
    <source>
        <dbReference type="ARBA" id="ARBA00023295"/>
    </source>
</evidence>
<dbReference type="InterPro" id="IPR050727">
    <property type="entry name" value="GH43_arabinanases"/>
</dbReference>
<dbReference type="PANTHER" id="PTHR43301">
    <property type="entry name" value="ARABINAN ENDO-1,5-ALPHA-L-ARABINOSIDASE"/>
    <property type="match status" value="1"/>
</dbReference>
<dbReference type="Proteomes" id="UP001499951">
    <property type="component" value="Unassembled WGS sequence"/>
</dbReference>
<evidence type="ECO:0000256" key="5">
    <source>
        <dbReference type="PIRNR" id="PIRNR026534"/>
    </source>
</evidence>
<comment type="similarity">
    <text evidence="2 5">Belongs to the glycosyl hydrolase 43 family.</text>
</comment>
<dbReference type="RefSeq" id="WP_166937356.1">
    <property type="nucleotide sequence ID" value="NZ_BAAADD010000012.1"/>
</dbReference>
<organism evidence="7 8">
    <name type="scientific">Rhizomicrobium electricum</name>
    <dbReference type="NCBI Taxonomy" id="480070"/>
    <lineage>
        <taxon>Bacteria</taxon>
        <taxon>Pseudomonadati</taxon>
        <taxon>Pseudomonadota</taxon>
        <taxon>Alphaproteobacteria</taxon>
        <taxon>Micropepsales</taxon>
        <taxon>Micropepsaceae</taxon>
        <taxon>Rhizomicrobium</taxon>
    </lineage>
</organism>
<dbReference type="PIRSF" id="PIRSF026534">
    <property type="entry name" value="Endo_alpha-L-arabinosidase"/>
    <property type="match status" value="1"/>
</dbReference>
<dbReference type="EC" id="3.2.1.55" evidence="5"/>
<keyword evidence="6" id="KW-0732">Signal</keyword>
<dbReference type="Gene3D" id="2.115.10.20">
    <property type="entry name" value="Glycosyl hydrolase domain, family 43"/>
    <property type="match status" value="1"/>
</dbReference>
<dbReference type="EMBL" id="BAAADD010000012">
    <property type="protein sequence ID" value="GAA0585577.1"/>
    <property type="molecule type" value="Genomic_DNA"/>
</dbReference>
<dbReference type="InterPro" id="IPR016840">
    <property type="entry name" value="Glyco_hydro_43_endo_a_Ara-ase"/>
</dbReference>
<keyword evidence="8" id="KW-1185">Reference proteome</keyword>
<accession>A0ABP3Q8D1</accession>
<evidence type="ECO:0000313" key="8">
    <source>
        <dbReference type="Proteomes" id="UP001499951"/>
    </source>
</evidence>
<comment type="catalytic activity">
    <reaction evidence="5">
        <text>Hydrolysis of terminal non-reducing alpha-L-arabinofuranoside residues in alpha-L-arabinosides.</text>
        <dbReference type="EC" id="3.2.1.55"/>
    </reaction>
</comment>
<dbReference type="SUPFAM" id="SSF75005">
    <property type="entry name" value="Arabinanase/levansucrase/invertase"/>
    <property type="match status" value="1"/>
</dbReference>
<keyword evidence="3 5" id="KW-0378">Hydrolase</keyword>
<evidence type="ECO:0000256" key="1">
    <source>
        <dbReference type="ARBA" id="ARBA00004834"/>
    </source>
</evidence>
<dbReference type="InterPro" id="IPR006710">
    <property type="entry name" value="Glyco_hydro_43"/>
</dbReference>
<dbReference type="Pfam" id="PF04616">
    <property type="entry name" value="Glyco_hydro_43"/>
    <property type="match status" value="1"/>
</dbReference>
<dbReference type="PANTHER" id="PTHR43301:SF3">
    <property type="entry name" value="ARABINAN ENDO-1,5-ALPHA-L-ARABINOSIDASE A-RELATED"/>
    <property type="match status" value="1"/>
</dbReference>
<keyword evidence="4 5" id="KW-0326">Glycosidase</keyword>
<proteinExistence type="inferred from homology"/>
<dbReference type="InterPro" id="IPR023296">
    <property type="entry name" value="Glyco_hydro_beta-prop_sf"/>
</dbReference>
<sequence length="340" mass="36936">MNPKRTVAILIAAALGGICWAQSSSEVDIHDPAMGTDGGRYYLYSTGPGIPFYSSKDRVHWVAGGRVFAGEPAWGRGVAAGFNGHVWAPDVVRHDGKYYLYYSVSGFGKNDSAIGVTVNKTLDPASPDYKWDDKGIVIRSVAGRDDWNAIDPNVIVDAKGEGWMTFGSFWSGIKLVKLNSDWTGLAEPESWHTLAARPRSSAPDARNPGDGAIEGPFLFQHGDYYYLFVSTGYCCRGKASTYRVAVGRAKEITGPYLGKDGHDMASGGGTPLLSENKAWAGWGGQGVYKFDGKDFIVMHAYEAADNDFHRLKILPITWDAAGWPSVDGRGLNTFHAPLRK</sequence>
<gene>
    <name evidence="7" type="ORF">GCM10008942_38110</name>
</gene>
<feature type="signal peptide" evidence="6">
    <location>
        <begin position="1"/>
        <end position="21"/>
    </location>
</feature>
<protein>
    <recommendedName>
        <fullName evidence="5">Extracellular exo-alpha-(1-&gt;5)-L-arabinofuranosidase</fullName>
        <ecNumber evidence="5">3.2.1.55</ecNumber>
    </recommendedName>
</protein>
<comment type="pathway">
    <text evidence="1 5">Glycan metabolism; L-arabinan degradation.</text>
</comment>
<feature type="chain" id="PRO_5045199146" description="Extracellular exo-alpha-(1-&gt;5)-L-arabinofuranosidase" evidence="6">
    <location>
        <begin position="22"/>
        <end position="340"/>
    </location>
</feature>
<evidence type="ECO:0000313" key="7">
    <source>
        <dbReference type="EMBL" id="GAA0585577.1"/>
    </source>
</evidence>
<evidence type="ECO:0000256" key="6">
    <source>
        <dbReference type="SAM" id="SignalP"/>
    </source>
</evidence>